<feature type="modified residue" description="4-aspartylphosphate" evidence="2">
    <location>
        <position position="25"/>
    </location>
</feature>
<dbReference type="SMART" id="SM00448">
    <property type="entry name" value="REC"/>
    <property type="match status" value="1"/>
</dbReference>
<name>A0AA41X5M8_9ALTE</name>
<dbReference type="SUPFAM" id="SSF52172">
    <property type="entry name" value="CheY-like"/>
    <property type="match status" value="1"/>
</dbReference>
<sequence length="82" mass="8706">VVAADSAEQAIMMLGRQPVDIVVSDIQMGEMNGLALLKAIKAKDANLPVLLMTAYATIDDAVQAMRDGATDYLSKPFAPEVL</sequence>
<dbReference type="PROSITE" id="PS50110">
    <property type="entry name" value="RESPONSE_REGULATORY"/>
    <property type="match status" value="1"/>
</dbReference>
<dbReference type="InterPro" id="IPR001789">
    <property type="entry name" value="Sig_transdc_resp-reg_receiver"/>
</dbReference>
<dbReference type="RefSeq" id="WP_254102786.1">
    <property type="nucleotide sequence ID" value="NZ_JANATA010000267.1"/>
</dbReference>
<evidence type="ECO:0000256" key="2">
    <source>
        <dbReference type="PROSITE-ProRule" id="PRU00169"/>
    </source>
</evidence>
<dbReference type="GO" id="GO:0000160">
    <property type="term" value="P:phosphorelay signal transduction system"/>
    <property type="evidence" value="ECO:0007669"/>
    <property type="project" value="InterPro"/>
</dbReference>
<dbReference type="AlphaFoldDB" id="A0AA41X5M8"/>
<dbReference type="PANTHER" id="PTHR44591:SF25">
    <property type="entry name" value="CHEMOTAXIS TWO-COMPONENT RESPONSE REGULATOR"/>
    <property type="match status" value="1"/>
</dbReference>
<evidence type="ECO:0000313" key="5">
    <source>
        <dbReference type="Proteomes" id="UP001165413"/>
    </source>
</evidence>
<dbReference type="InterPro" id="IPR050595">
    <property type="entry name" value="Bact_response_regulator"/>
</dbReference>
<comment type="caution">
    <text evidence="4">The sequence shown here is derived from an EMBL/GenBank/DDBJ whole genome shotgun (WGS) entry which is preliminary data.</text>
</comment>
<evidence type="ECO:0000313" key="4">
    <source>
        <dbReference type="EMBL" id="MCP3429958.1"/>
    </source>
</evidence>
<feature type="non-terminal residue" evidence="4">
    <location>
        <position position="82"/>
    </location>
</feature>
<accession>A0AA41X5M8</accession>
<dbReference type="Proteomes" id="UP001165413">
    <property type="component" value="Unassembled WGS sequence"/>
</dbReference>
<keyword evidence="1 2" id="KW-0597">Phosphoprotein</keyword>
<keyword evidence="5" id="KW-1185">Reference proteome</keyword>
<dbReference type="EMBL" id="JANATA010000267">
    <property type="protein sequence ID" value="MCP3429958.1"/>
    <property type="molecule type" value="Genomic_DNA"/>
</dbReference>
<dbReference type="Pfam" id="PF00072">
    <property type="entry name" value="Response_reg"/>
    <property type="match status" value="1"/>
</dbReference>
<gene>
    <name evidence="4" type="ORF">NLF92_13535</name>
</gene>
<feature type="non-terminal residue" evidence="4">
    <location>
        <position position="1"/>
    </location>
</feature>
<reference evidence="4" key="1">
    <citation type="submission" date="2022-07" db="EMBL/GenBank/DDBJ databases">
        <title>Characterization of the Novel Bacterium Alteromonas immobilis LMIT006 and Alteromonas gregis LMIT007.</title>
        <authorList>
            <person name="Lin X."/>
        </authorList>
    </citation>
    <scope>NUCLEOTIDE SEQUENCE</scope>
    <source>
        <strain evidence="4">LMIT007</strain>
    </source>
</reference>
<dbReference type="PANTHER" id="PTHR44591">
    <property type="entry name" value="STRESS RESPONSE REGULATOR PROTEIN 1"/>
    <property type="match status" value="1"/>
</dbReference>
<protein>
    <submittedName>
        <fullName evidence="4">Response regulator</fullName>
    </submittedName>
</protein>
<proteinExistence type="predicted"/>
<organism evidence="4 5">
    <name type="scientific">Opacimonas viscosa</name>
    <dbReference type="NCBI Taxonomy" id="2961944"/>
    <lineage>
        <taxon>Bacteria</taxon>
        <taxon>Pseudomonadati</taxon>
        <taxon>Pseudomonadota</taxon>
        <taxon>Gammaproteobacteria</taxon>
        <taxon>Alteromonadales</taxon>
        <taxon>Alteromonadaceae</taxon>
        <taxon>Opacimonas</taxon>
    </lineage>
</organism>
<evidence type="ECO:0000256" key="1">
    <source>
        <dbReference type="ARBA" id="ARBA00022553"/>
    </source>
</evidence>
<evidence type="ECO:0000259" key="3">
    <source>
        <dbReference type="PROSITE" id="PS50110"/>
    </source>
</evidence>
<feature type="domain" description="Response regulatory" evidence="3">
    <location>
        <begin position="1"/>
        <end position="82"/>
    </location>
</feature>
<dbReference type="InterPro" id="IPR011006">
    <property type="entry name" value="CheY-like_superfamily"/>
</dbReference>
<dbReference type="Gene3D" id="3.40.50.2300">
    <property type="match status" value="1"/>
</dbReference>